<dbReference type="PROSITE" id="PS50006">
    <property type="entry name" value="FHA_DOMAIN"/>
    <property type="match status" value="1"/>
</dbReference>
<sequence>MDILFHLSFHLTVLTHLVIGVHFGHRETKCHIDGSAIVEASGLAISRVHLNVAYTHNDKGGSAEIFAVDLSNGKTVATLNIKSAINWDWEDLAYGPCIDDCTSGHVCSAALEPSRFCLYIADIGDHGGDGAANHIYVIREPATLGNKDVDLVGQLKFTWTEQDAETLMISPDARLFIVSKVNGGHAKLAQIPSSAWNSNNVVRLDMSHTATLRISTSSNDPQGGDISPDGMSMLLVGEHDIYFYSVTDGDYIKAIRDQVPKKVDTYNRVPSTEGIAWAPNQRSFYIIPDGNHPSIYSYPVDLTVDEVFG</sequence>
<name>A0A9W2ZAK6_BIOGL</name>
<feature type="chain" id="PRO_5040900661" evidence="1">
    <location>
        <begin position="21"/>
        <end position="309"/>
    </location>
</feature>
<dbReference type="InterPro" id="IPR000253">
    <property type="entry name" value="FHA_dom"/>
</dbReference>
<dbReference type="GeneID" id="106076976"/>
<dbReference type="SUPFAM" id="SSF50969">
    <property type="entry name" value="YVTN repeat-like/Quinoprotein amine dehydrogenase"/>
    <property type="match status" value="1"/>
</dbReference>
<proteinExistence type="predicted"/>
<feature type="domain" description="FHA" evidence="2">
    <location>
        <begin position="21"/>
        <end position="81"/>
    </location>
</feature>
<dbReference type="InterPro" id="IPR011044">
    <property type="entry name" value="Quino_amine_DH_bsu"/>
</dbReference>
<dbReference type="AlphaFoldDB" id="A0A9W2ZAK6"/>
<keyword evidence="3" id="KW-1185">Reference proteome</keyword>
<accession>A0A9W2ZAK6</accession>
<organism evidence="3 4">
    <name type="scientific">Biomphalaria glabrata</name>
    <name type="common">Bloodfluke planorb</name>
    <name type="synonym">Freshwater snail</name>
    <dbReference type="NCBI Taxonomy" id="6526"/>
    <lineage>
        <taxon>Eukaryota</taxon>
        <taxon>Metazoa</taxon>
        <taxon>Spiralia</taxon>
        <taxon>Lophotrochozoa</taxon>
        <taxon>Mollusca</taxon>
        <taxon>Gastropoda</taxon>
        <taxon>Heterobranchia</taxon>
        <taxon>Euthyneura</taxon>
        <taxon>Panpulmonata</taxon>
        <taxon>Hygrophila</taxon>
        <taxon>Lymnaeoidea</taxon>
        <taxon>Planorbidae</taxon>
        <taxon>Biomphalaria</taxon>
    </lineage>
</organism>
<gene>
    <name evidence="4" type="primary">LOC106076976</name>
</gene>
<evidence type="ECO:0000313" key="3">
    <source>
        <dbReference type="Proteomes" id="UP001165740"/>
    </source>
</evidence>
<dbReference type="RefSeq" id="XP_055872016.1">
    <property type="nucleotide sequence ID" value="XM_056016041.1"/>
</dbReference>
<protein>
    <submittedName>
        <fullName evidence="4">Uncharacterized protein LOC106076976</fullName>
    </submittedName>
</protein>
<reference evidence="4" key="1">
    <citation type="submission" date="2025-08" db="UniProtKB">
        <authorList>
            <consortium name="RefSeq"/>
        </authorList>
    </citation>
    <scope>IDENTIFICATION</scope>
</reference>
<dbReference type="OrthoDB" id="6109891at2759"/>
<dbReference type="OMA" id="CYNEDCC"/>
<evidence type="ECO:0000256" key="1">
    <source>
        <dbReference type="SAM" id="SignalP"/>
    </source>
</evidence>
<evidence type="ECO:0000313" key="4">
    <source>
        <dbReference type="RefSeq" id="XP_055872016.1"/>
    </source>
</evidence>
<evidence type="ECO:0000259" key="2">
    <source>
        <dbReference type="PROSITE" id="PS50006"/>
    </source>
</evidence>
<keyword evidence="1" id="KW-0732">Signal</keyword>
<feature type="signal peptide" evidence="1">
    <location>
        <begin position="1"/>
        <end position="20"/>
    </location>
</feature>
<dbReference type="Proteomes" id="UP001165740">
    <property type="component" value="Chromosome 17"/>
</dbReference>